<dbReference type="PANTHER" id="PTHR42673:SF4">
    <property type="entry name" value="MALEYLACETOACETATE ISOMERASE"/>
    <property type="match status" value="1"/>
</dbReference>
<dbReference type="SUPFAM" id="SSF47616">
    <property type="entry name" value="GST C-terminal domain-like"/>
    <property type="match status" value="1"/>
</dbReference>
<dbReference type="CDD" id="cd00570">
    <property type="entry name" value="GST_N_family"/>
    <property type="match status" value="1"/>
</dbReference>
<dbReference type="Proteomes" id="UP000007635">
    <property type="component" value="Chromosome X"/>
</dbReference>
<feature type="domain" description="GST N-terminal" evidence="1">
    <location>
        <begin position="3"/>
        <end position="85"/>
    </location>
</feature>
<dbReference type="Pfam" id="PF14497">
    <property type="entry name" value="GST_C_3"/>
    <property type="match status" value="1"/>
</dbReference>
<evidence type="ECO:0000259" key="1">
    <source>
        <dbReference type="PROSITE" id="PS50404"/>
    </source>
</evidence>
<dbReference type="GeneTree" id="ENSGT00510000049601"/>
<dbReference type="Pfam" id="PF02798">
    <property type="entry name" value="GST_N"/>
    <property type="match status" value="1"/>
</dbReference>
<reference evidence="3" key="2">
    <citation type="submission" date="2025-08" db="UniProtKB">
        <authorList>
            <consortium name="Ensembl"/>
        </authorList>
    </citation>
    <scope>IDENTIFICATION</scope>
</reference>
<dbReference type="GO" id="GO:0006749">
    <property type="term" value="P:glutathione metabolic process"/>
    <property type="evidence" value="ECO:0007669"/>
    <property type="project" value="TreeGrafter"/>
</dbReference>
<evidence type="ECO:0000313" key="4">
    <source>
        <dbReference type="Proteomes" id="UP000007635"/>
    </source>
</evidence>
<dbReference type="SUPFAM" id="SSF52833">
    <property type="entry name" value="Thioredoxin-like"/>
    <property type="match status" value="1"/>
</dbReference>
<reference evidence="3" key="3">
    <citation type="submission" date="2025-09" db="UniProtKB">
        <authorList>
            <consortium name="Ensembl"/>
        </authorList>
    </citation>
    <scope>IDENTIFICATION</scope>
</reference>
<dbReference type="InterPro" id="IPR004045">
    <property type="entry name" value="Glutathione_S-Trfase_N"/>
</dbReference>
<dbReference type="AlphaFoldDB" id="A0AAQ4P2I0"/>
<dbReference type="PROSITE" id="PS50405">
    <property type="entry name" value="GST_CTER"/>
    <property type="match status" value="1"/>
</dbReference>
<dbReference type="FunFam" id="3.40.30.10:FF:000221">
    <property type="entry name" value="Glutathione S-transferase rho"/>
    <property type="match status" value="1"/>
</dbReference>
<name>A0AAQ4P2I0_GASAC</name>
<protein>
    <submittedName>
        <fullName evidence="3">Glutathione S-transferase rho</fullName>
    </submittedName>
</protein>
<dbReference type="Gene3D" id="1.20.1050.10">
    <property type="match status" value="1"/>
</dbReference>
<dbReference type="SFLD" id="SFLDG00358">
    <property type="entry name" value="Main_(cytGST)"/>
    <property type="match status" value="1"/>
</dbReference>
<dbReference type="FunFam" id="1.20.1050.10:FF:000046">
    <property type="entry name" value="Glutathione S-transferase rho"/>
    <property type="match status" value="1"/>
</dbReference>
<feature type="domain" description="GST C-terminal" evidence="2">
    <location>
        <begin position="92"/>
        <end position="217"/>
    </location>
</feature>
<dbReference type="GO" id="GO:0016034">
    <property type="term" value="F:maleylacetoacetate isomerase activity"/>
    <property type="evidence" value="ECO:0007669"/>
    <property type="project" value="TreeGrafter"/>
</dbReference>
<proteinExistence type="predicted"/>
<reference evidence="3 4" key="1">
    <citation type="journal article" date="2021" name="G3 (Bethesda)">
        <title>Improved contiguity of the threespine stickleback genome using long-read sequencing.</title>
        <authorList>
            <person name="Nath S."/>
            <person name="Shaw D.E."/>
            <person name="White M.A."/>
        </authorList>
    </citation>
    <scope>NUCLEOTIDE SEQUENCE [LARGE SCALE GENOMIC DNA]</scope>
    <source>
        <strain evidence="3 4">Lake Benthic</strain>
    </source>
</reference>
<dbReference type="PROSITE" id="PS50404">
    <property type="entry name" value="GST_NTER"/>
    <property type="match status" value="1"/>
</dbReference>
<dbReference type="InterPro" id="IPR004046">
    <property type="entry name" value="GST_C"/>
</dbReference>
<dbReference type="CDD" id="cd00299">
    <property type="entry name" value="GST_C_family"/>
    <property type="match status" value="1"/>
</dbReference>
<keyword evidence="4" id="KW-1185">Reference proteome</keyword>
<dbReference type="InterPro" id="IPR010987">
    <property type="entry name" value="Glutathione-S-Trfase_C-like"/>
</dbReference>
<evidence type="ECO:0000313" key="3">
    <source>
        <dbReference type="Ensembl" id="ENSGACP00000031861.1"/>
    </source>
</evidence>
<dbReference type="GO" id="GO:0006559">
    <property type="term" value="P:L-phenylalanine catabolic process"/>
    <property type="evidence" value="ECO:0007669"/>
    <property type="project" value="TreeGrafter"/>
</dbReference>
<dbReference type="InterPro" id="IPR036282">
    <property type="entry name" value="Glutathione-S-Trfase_C_sf"/>
</dbReference>
<dbReference type="InterPro" id="IPR036249">
    <property type="entry name" value="Thioredoxin-like_sf"/>
</dbReference>
<dbReference type="GO" id="GO:0004364">
    <property type="term" value="F:glutathione transferase activity"/>
    <property type="evidence" value="ECO:0007669"/>
    <property type="project" value="TreeGrafter"/>
</dbReference>
<dbReference type="InterPro" id="IPR040079">
    <property type="entry name" value="Glutathione_S-Trfase"/>
</dbReference>
<dbReference type="Ensembl" id="ENSGACT00000051939.1">
    <property type="protein sequence ID" value="ENSGACP00000031861.1"/>
    <property type="gene ID" value="ENSGACG00000007518.2"/>
</dbReference>
<dbReference type="SFLD" id="SFLDS00019">
    <property type="entry name" value="Glutathione_Transferase_(cytos"/>
    <property type="match status" value="1"/>
</dbReference>
<organism evidence="3 4">
    <name type="scientific">Gasterosteus aculeatus aculeatus</name>
    <name type="common">three-spined stickleback</name>
    <dbReference type="NCBI Taxonomy" id="481459"/>
    <lineage>
        <taxon>Eukaryota</taxon>
        <taxon>Metazoa</taxon>
        <taxon>Chordata</taxon>
        <taxon>Craniata</taxon>
        <taxon>Vertebrata</taxon>
        <taxon>Euteleostomi</taxon>
        <taxon>Actinopterygii</taxon>
        <taxon>Neopterygii</taxon>
        <taxon>Teleostei</taxon>
        <taxon>Neoteleostei</taxon>
        <taxon>Acanthomorphata</taxon>
        <taxon>Eupercaria</taxon>
        <taxon>Perciformes</taxon>
        <taxon>Cottioidei</taxon>
        <taxon>Gasterosteales</taxon>
        <taxon>Gasterosteidae</taxon>
        <taxon>Gasterosteus</taxon>
    </lineage>
</organism>
<evidence type="ECO:0000259" key="2">
    <source>
        <dbReference type="PROSITE" id="PS50405"/>
    </source>
</evidence>
<dbReference type="Gene3D" id="3.40.30.10">
    <property type="entry name" value="Glutaredoxin"/>
    <property type="match status" value="1"/>
</dbReference>
<dbReference type="GO" id="GO:0005739">
    <property type="term" value="C:mitochondrion"/>
    <property type="evidence" value="ECO:0007669"/>
    <property type="project" value="TreeGrafter"/>
</dbReference>
<accession>A0AAQ4P2I0</accession>
<sequence>MAKDMTLLWGSGSPPCWRIQIALEEKKLQGYNQKLLSFMKGEHKSKQVMDMNPRGQLPVFKHKDYVLNESYAACLYLENQFGGQGNKLVPECPAEQAMMYQRMFEGLSLIEKILHVVHYEWKVPEGERHDSAVKRNKEALTAEVKLWEGYLSKGPGPFLAGKTFSLADVAVYPSIAYLYRFQLSEDRYPKLAAYYNSLKERPSIKTSWPPTWLETPDETGKLKDI</sequence>
<dbReference type="PANTHER" id="PTHR42673">
    <property type="entry name" value="MALEYLACETOACETATE ISOMERASE"/>
    <property type="match status" value="1"/>
</dbReference>